<dbReference type="InterPro" id="IPR032567">
    <property type="entry name" value="RTL1-rel"/>
</dbReference>
<keyword evidence="3" id="KW-1185">Reference proteome</keyword>
<feature type="compositionally biased region" description="Polar residues" evidence="1">
    <location>
        <begin position="54"/>
        <end position="74"/>
    </location>
</feature>
<dbReference type="EMBL" id="KN822024">
    <property type="protein sequence ID" value="KIM65171.1"/>
    <property type="molecule type" value="Genomic_DNA"/>
</dbReference>
<dbReference type="Proteomes" id="UP000053989">
    <property type="component" value="Unassembled WGS sequence"/>
</dbReference>
<accession>A0A0C3EB46</accession>
<proteinExistence type="predicted"/>
<feature type="region of interest" description="Disordered" evidence="1">
    <location>
        <begin position="53"/>
        <end position="79"/>
    </location>
</feature>
<sequence length="201" mass="21898">MITEATNLSIRFTSGDVTPLDSDCKIVLGHNWLTRFNLLIDWVLGSIEFRTPSHAPSPSTQRLDLSSISPSPTDSPKAPSLQAPQIALINAIAYARACKLEGSIQFSLQLSPMASSSLCAASPAANPNLSAVPKDYHEFADVFNLEEGATLPPRRLYSLSPVKLKALWTFIDENLRFGFIRPTSSSHVAPVLFMKKKDGSL</sequence>
<name>A0A0C3EB46_9AGAM</name>
<evidence type="ECO:0000313" key="3">
    <source>
        <dbReference type="Proteomes" id="UP000053989"/>
    </source>
</evidence>
<dbReference type="SUPFAM" id="SSF56672">
    <property type="entry name" value="DNA/RNA polymerases"/>
    <property type="match status" value="1"/>
</dbReference>
<protein>
    <submittedName>
        <fullName evidence="2">Uncharacterized protein</fullName>
    </submittedName>
</protein>
<dbReference type="STRING" id="1036808.A0A0C3EB46"/>
<dbReference type="PANTHER" id="PTHR15503:SF22">
    <property type="entry name" value="TRANSPOSON TY3-I GAG POLYPROTEIN"/>
    <property type="match status" value="1"/>
</dbReference>
<dbReference type="HOGENOM" id="CLU_000384_42_0_1"/>
<reference evidence="3" key="2">
    <citation type="submission" date="2015-01" db="EMBL/GenBank/DDBJ databases">
        <title>Evolutionary Origins and Diversification of the Mycorrhizal Mutualists.</title>
        <authorList>
            <consortium name="DOE Joint Genome Institute"/>
            <consortium name="Mycorrhizal Genomics Consortium"/>
            <person name="Kohler A."/>
            <person name="Kuo A."/>
            <person name="Nagy L.G."/>
            <person name="Floudas D."/>
            <person name="Copeland A."/>
            <person name="Barry K.W."/>
            <person name="Cichocki N."/>
            <person name="Veneault-Fourrey C."/>
            <person name="LaButti K."/>
            <person name="Lindquist E.A."/>
            <person name="Lipzen A."/>
            <person name="Lundell T."/>
            <person name="Morin E."/>
            <person name="Murat C."/>
            <person name="Riley R."/>
            <person name="Ohm R."/>
            <person name="Sun H."/>
            <person name="Tunlid A."/>
            <person name="Henrissat B."/>
            <person name="Grigoriev I.V."/>
            <person name="Hibbett D.S."/>
            <person name="Martin F."/>
        </authorList>
    </citation>
    <scope>NUCLEOTIDE SEQUENCE [LARGE SCALE GENOMIC DNA]</scope>
    <source>
        <strain evidence="3">Foug A</strain>
    </source>
</reference>
<reference evidence="2 3" key="1">
    <citation type="submission" date="2014-04" db="EMBL/GenBank/DDBJ databases">
        <authorList>
            <consortium name="DOE Joint Genome Institute"/>
            <person name="Kuo A."/>
            <person name="Kohler A."/>
            <person name="Nagy L.G."/>
            <person name="Floudas D."/>
            <person name="Copeland A."/>
            <person name="Barry K.W."/>
            <person name="Cichocki N."/>
            <person name="Veneault-Fourrey C."/>
            <person name="LaButti K."/>
            <person name="Lindquist E.A."/>
            <person name="Lipzen A."/>
            <person name="Lundell T."/>
            <person name="Morin E."/>
            <person name="Murat C."/>
            <person name="Sun H."/>
            <person name="Tunlid A."/>
            <person name="Henrissat B."/>
            <person name="Grigoriev I.V."/>
            <person name="Hibbett D.S."/>
            <person name="Martin F."/>
            <person name="Nordberg H.P."/>
            <person name="Cantor M.N."/>
            <person name="Hua S.X."/>
        </authorList>
    </citation>
    <scope>NUCLEOTIDE SEQUENCE [LARGE SCALE GENOMIC DNA]</scope>
    <source>
        <strain evidence="2 3">Foug A</strain>
    </source>
</reference>
<evidence type="ECO:0000313" key="2">
    <source>
        <dbReference type="EMBL" id="KIM65171.1"/>
    </source>
</evidence>
<gene>
    <name evidence="2" type="ORF">SCLCIDRAFT_22987</name>
</gene>
<dbReference type="InterPro" id="IPR043502">
    <property type="entry name" value="DNA/RNA_pol_sf"/>
</dbReference>
<evidence type="ECO:0000256" key="1">
    <source>
        <dbReference type="SAM" id="MobiDB-lite"/>
    </source>
</evidence>
<dbReference type="PANTHER" id="PTHR15503">
    <property type="entry name" value="LDOC1 RELATED"/>
    <property type="match status" value="1"/>
</dbReference>
<dbReference type="Gene3D" id="3.10.10.10">
    <property type="entry name" value="HIV Type 1 Reverse Transcriptase, subunit A, domain 1"/>
    <property type="match status" value="1"/>
</dbReference>
<dbReference type="InParanoid" id="A0A0C3EB46"/>
<dbReference type="AlphaFoldDB" id="A0A0C3EB46"/>
<dbReference type="OrthoDB" id="2690060at2759"/>
<organism evidence="2 3">
    <name type="scientific">Scleroderma citrinum Foug A</name>
    <dbReference type="NCBI Taxonomy" id="1036808"/>
    <lineage>
        <taxon>Eukaryota</taxon>
        <taxon>Fungi</taxon>
        <taxon>Dikarya</taxon>
        <taxon>Basidiomycota</taxon>
        <taxon>Agaricomycotina</taxon>
        <taxon>Agaricomycetes</taxon>
        <taxon>Agaricomycetidae</taxon>
        <taxon>Boletales</taxon>
        <taxon>Sclerodermatineae</taxon>
        <taxon>Sclerodermataceae</taxon>
        <taxon>Scleroderma</taxon>
    </lineage>
</organism>